<name>A0A972GQG3_9BACL</name>
<dbReference type="InterPro" id="IPR050313">
    <property type="entry name" value="Carb_Metab_HTH_regulators"/>
</dbReference>
<dbReference type="Proteomes" id="UP000641588">
    <property type="component" value="Unassembled WGS sequence"/>
</dbReference>
<dbReference type="Pfam" id="PF00455">
    <property type="entry name" value="DeoRC"/>
    <property type="match status" value="1"/>
</dbReference>
<dbReference type="PROSITE" id="PS00894">
    <property type="entry name" value="HTH_DEOR_1"/>
    <property type="match status" value="1"/>
</dbReference>
<dbReference type="Pfam" id="PF08220">
    <property type="entry name" value="HTH_DeoR"/>
    <property type="match status" value="1"/>
</dbReference>
<dbReference type="InterPro" id="IPR037171">
    <property type="entry name" value="NagB/RpiA_transferase-like"/>
</dbReference>
<dbReference type="GO" id="GO:0003700">
    <property type="term" value="F:DNA-binding transcription factor activity"/>
    <property type="evidence" value="ECO:0007669"/>
    <property type="project" value="InterPro"/>
</dbReference>
<dbReference type="SUPFAM" id="SSF100950">
    <property type="entry name" value="NagB/RpiA/CoA transferase-like"/>
    <property type="match status" value="1"/>
</dbReference>
<keyword evidence="1" id="KW-0805">Transcription regulation</keyword>
<dbReference type="GO" id="GO:0003677">
    <property type="term" value="F:DNA binding"/>
    <property type="evidence" value="ECO:0007669"/>
    <property type="project" value="UniProtKB-KW"/>
</dbReference>
<keyword evidence="3" id="KW-0804">Transcription</keyword>
<dbReference type="Gene3D" id="3.40.50.1360">
    <property type="match status" value="1"/>
</dbReference>
<dbReference type="PANTHER" id="PTHR30363">
    <property type="entry name" value="HTH-TYPE TRANSCRIPTIONAL REGULATOR SRLR-RELATED"/>
    <property type="match status" value="1"/>
</dbReference>
<accession>A0A972GQG3</accession>
<gene>
    <name evidence="5" type="ORF">GC093_03630</name>
</gene>
<proteinExistence type="predicted"/>
<dbReference type="EMBL" id="WHOD01000013">
    <property type="protein sequence ID" value="NOU92328.1"/>
    <property type="molecule type" value="Genomic_DNA"/>
</dbReference>
<dbReference type="InterPro" id="IPR018356">
    <property type="entry name" value="Tscrpt_reg_HTH_DeoR_CS"/>
</dbReference>
<dbReference type="SMART" id="SM00420">
    <property type="entry name" value="HTH_DEOR"/>
    <property type="match status" value="1"/>
</dbReference>
<evidence type="ECO:0000313" key="5">
    <source>
        <dbReference type="EMBL" id="NOU92328.1"/>
    </source>
</evidence>
<dbReference type="SMART" id="SM01134">
    <property type="entry name" value="DeoRC"/>
    <property type="match status" value="1"/>
</dbReference>
<dbReference type="InterPro" id="IPR014036">
    <property type="entry name" value="DeoR-like_C"/>
</dbReference>
<keyword evidence="2" id="KW-0238">DNA-binding</keyword>
<dbReference type="RefSeq" id="WP_171650504.1">
    <property type="nucleotide sequence ID" value="NZ_WHOD01000013.1"/>
</dbReference>
<evidence type="ECO:0000256" key="2">
    <source>
        <dbReference type="ARBA" id="ARBA00023125"/>
    </source>
</evidence>
<dbReference type="PROSITE" id="PS51000">
    <property type="entry name" value="HTH_DEOR_2"/>
    <property type="match status" value="1"/>
</dbReference>
<dbReference type="Gene3D" id="1.10.10.10">
    <property type="entry name" value="Winged helix-like DNA-binding domain superfamily/Winged helix DNA-binding domain"/>
    <property type="match status" value="1"/>
</dbReference>
<dbReference type="PRINTS" id="PR00037">
    <property type="entry name" value="HTHLACR"/>
</dbReference>
<organism evidence="5 6">
    <name type="scientific">Paenibacillus foliorum</name>
    <dbReference type="NCBI Taxonomy" id="2654974"/>
    <lineage>
        <taxon>Bacteria</taxon>
        <taxon>Bacillati</taxon>
        <taxon>Bacillota</taxon>
        <taxon>Bacilli</taxon>
        <taxon>Bacillales</taxon>
        <taxon>Paenibacillaceae</taxon>
        <taxon>Paenibacillus</taxon>
    </lineage>
</organism>
<evidence type="ECO:0000313" key="6">
    <source>
        <dbReference type="Proteomes" id="UP000641588"/>
    </source>
</evidence>
<reference evidence="5" key="1">
    <citation type="submission" date="2019-10" db="EMBL/GenBank/DDBJ databases">
        <title>Description of Paenibacillus glebae sp. nov.</title>
        <authorList>
            <person name="Carlier A."/>
            <person name="Qi S."/>
        </authorList>
    </citation>
    <scope>NUCLEOTIDE SEQUENCE</scope>
    <source>
        <strain evidence="5">LMG 31456</strain>
    </source>
</reference>
<comment type="caution">
    <text evidence="5">The sequence shown here is derived from an EMBL/GenBank/DDBJ whole genome shotgun (WGS) entry which is preliminary data.</text>
</comment>
<dbReference type="InterPro" id="IPR036390">
    <property type="entry name" value="WH_DNA-bd_sf"/>
</dbReference>
<dbReference type="PANTHER" id="PTHR30363:SF51">
    <property type="entry name" value="HTH-TYPE TRANSCRIPTIONAL REPRESSOR GLCR"/>
    <property type="match status" value="1"/>
</dbReference>
<dbReference type="InterPro" id="IPR001034">
    <property type="entry name" value="DeoR_HTH"/>
</dbReference>
<evidence type="ECO:0000256" key="1">
    <source>
        <dbReference type="ARBA" id="ARBA00023015"/>
    </source>
</evidence>
<feature type="domain" description="HTH deoR-type" evidence="4">
    <location>
        <begin position="3"/>
        <end position="58"/>
    </location>
</feature>
<dbReference type="SUPFAM" id="SSF46785">
    <property type="entry name" value="Winged helix' DNA-binding domain"/>
    <property type="match status" value="1"/>
</dbReference>
<evidence type="ECO:0000259" key="4">
    <source>
        <dbReference type="PROSITE" id="PS51000"/>
    </source>
</evidence>
<protein>
    <submittedName>
        <fullName evidence="5">DeoR family transcriptional regulator</fullName>
    </submittedName>
</protein>
<keyword evidence="6" id="KW-1185">Reference proteome</keyword>
<dbReference type="InterPro" id="IPR036388">
    <property type="entry name" value="WH-like_DNA-bd_sf"/>
</dbReference>
<dbReference type="AlphaFoldDB" id="A0A972GQG3"/>
<sequence>MYQEERLIEIVHYLEKHKRISTENICGLFDVSRDTARRDIIKLEEQGHILRTRGGAILPTLSKTIANYDDRLLDESTTESKKAIGKLAASLLHDGEYLLLDASTTVQSAAEQIYTKGHVAVTNSIDIAGILNQKEGISIHLLGGLLHQEHRFIYGSRAIEMLSDYYVHKLFMGVCAITADGITTPNEEDGYILKEMMRRADQVILLVDHTKFGKRQFHRIAGLEMIDILITDQEPDERLKEALLLHEIDIMIAKGENQP</sequence>
<evidence type="ECO:0000256" key="3">
    <source>
        <dbReference type="ARBA" id="ARBA00023163"/>
    </source>
</evidence>